<dbReference type="Proteomes" id="UP000789702">
    <property type="component" value="Unassembled WGS sequence"/>
</dbReference>
<name>A0ACA9PFY2_9GLOM</name>
<sequence length="78" mass="9100">LIVKYDDDKIEQYLKTFINQKKCSLQNKGFEDDNSNKKNISAIANPSITKYKNRSKTKQYKTAIEKVTEKISKKTPKK</sequence>
<gene>
    <name evidence="1" type="ORF">DHETER_LOCUS12147</name>
</gene>
<feature type="non-terminal residue" evidence="1">
    <location>
        <position position="78"/>
    </location>
</feature>
<dbReference type="EMBL" id="CAJVPU010028898">
    <property type="protein sequence ID" value="CAG8708835.1"/>
    <property type="molecule type" value="Genomic_DNA"/>
</dbReference>
<keyword evidence="2" id="KW-1185">Reference proteome</keyword>
<protein>
    <submittedName>
        <fullName evidence="1">14854_t:CDS:1</fullName>
    </submittedName>
</protein>
<feature type="non-terminal residue" evidence="1">
    <location>
        <position position="1"/>
    </location>
</feature>
<organism evidence="1 2">
    <name type="scientific">Dentiscutata heterogama</name>
    <dbReference type="NCBI Taxonomy" id="1316150"/>
    <lineage>
        <taxon>Eukaryota</taxon>
        <taxon>Fungi</taxon>
        <taxon>Fungi incertae sedis</taxon>
        <taxon>Mucoromycota</taxon>
        <taxon>Glomeromycotina</taxon>
        <taxon>Glomeromycetes</taxon>
        <taxon>Diversisporales</taxon>
        <taxon>Gigasporaceae</taxon>
        <taxon>Dentiscutata</taxon>
    </lineage>
</organism>
<proteinExistence type="predicted"/>
<reference evidence="1" key="1">
    <citation type="submission" date="2021-06" db="EMBL/GenBank/DDBJ databases">
        <authorList>
            <person name="Kallberg Y."/>
            <person name="Tangrot J."/>
            <person name="Rosling A."/>
        </authorList>
    </citation>
    <scope>NUCLEOTIDE SEQUENCE</scope>
    <source>
        <strain evidence="1">IL203A</strain>
    </source>
</reference>
<evidence type="ECO:0000313" key="2">
    <source>
        <dbReference type="Proteomes" id="UP000789702"/>
    </source>
</evidence>
<evidence type="ECO:0000313" key="1">
    <source>
        <dbReference type="EMBL" id="CAG8708835.1"/>
    </source>
</evidence>
<accession>A0ACA9PFY2</accession>
<comment type="caution">
    <text evidence="1">The sequence shown here is derived from an EMBL/GenBank/DDBJ whole genome shotgun (WGS) entry which is preliminary data.</text>
</comment>